<dbReference type="EMBL" id="FZNW01000002">
    <property type="protein sequence ID" value="SNR32400.1"/>
    <property type="molecule type" value="Genomic_DNA"/>
</dbReference>
<gene>
    <name evidence="3" type="ORF">SAMN06265360_102110</name>
</gene>
<keyword evidence="2" id="KW-0472">Membrane</keyword>
<reference evidence="3 4" key="1">
    <citation type="submission" date="2017-06" db="EMBL/GenBank/DDBJ databases">
        <authorList>
            <person name="Kim H.J."/>
            <person name="Triplett B.A."/>
        </authorList>
    </citation>
    <scope>NUCLEOTIDE SEQUENCE [LARGE SCALE GENOMIC DNA]</scope>
    <source>
        <strain evidence="3 4">DSM 45207</strain>
    </source>
</reference>
<feature type="transmembrane region" description="Helical" evidence="2">
    <location>
        <begin position="299"/>
        <end position="322"/>
    </location>
</feature>
<feature type="transmembrane region" description="Helical" evidence="2">
    <location>
        <begin position="230"/>
        <end position="253"/>
    </location>
</feature>
<feature type="compositionally biased region" description="Low complexity" evidence="1">
    <location>
        <begin position="357"/>
        <end position="375"/>
    </location>
</feature>
<keyword evidence="4" id="KW-1185">Reference proteome</keyword>
<evidence type="ECO:0000256" key="2">
    <source>
        <dbReference type="SAM" id="Phobius"/>
    </source>
</evidence>
<sequence>MGSGDQFDGPEQTQMVQPPQPPSDSPGSASTQLMPPDMQPPPAIPYTPPPSAADNPAAVGQQQGGFAQQPGGFDPYQGQQQGGFAQQPGGFDPYQGQQQGGFAQQPGGQYAPPFGGHPQQNFGFPGQQQGGFAQQPGGQYAPPFGGHPQQNFGFPGQPDGFGGAPPQPGYGRSGGAGMSIGGLLAGGVVALLGVVILILTFVEMADMGGYSSAHDRLDLSEFGLASPGLLWFYLVMMMIGALAAIAGGVLIALAGKLGAAMIRIAPIATTAGGALVLLFVILLWIGLTPSSDVDVEGGVPGTIVTSLALSVLVLAVGVLGMIPPTAPLFGLGNGRSGGPQGAGAFAHPGQQPGGFGQYPAPFGQPPQQNAFGQFPPQGPPSGGFGQPPQGPYGQQAQGPPSGGFGQPPQGPPSGGFGQPPQGPPSGGFGQPPQQDPYGQQGQGPPPGYGPPQQ</sequence>
<protein>
    <submittedName>
        <fullName evidence="3">Uncharacterized protein</fullName>
    </submittedName>
</protein>
<feature type="region of interest" description="Disordered" evidence="1">
    <location>
        <begin position="1"/>
        <end position="172"/>
    </location>
</feature>
<name>A0A238VDA9_9PSEU</name>
<feature type="compositionally biased region" description="Low complexity" evidence="1">
    <location>
        <begin position="52"/>
        <end position="158"/>
    </location>
</feature>
<organism evidence="3 4">
    <name type="scientific">Haloechinothrix alba</name>
    <dbReference type="NCBI Taxonomy" id="664784"/>
    <lineage>
        <taxon>Bacteria</taxon>
        <taxon>Bacillati</taxon>
        <taxon>Actinomycetota</taxon>
        <taxon>Actinomycetes</taxon>
        <taxon>Pseudonocardiales</taxon>
        <taxon>Pseudonocardiaceae</taxon>
        <taxon>Haloechinothrix</taxon>
    </lineage>
</organism>
<keyword evidence="2" id="KW-0812">Transmembrane</keyword>
<dbReference type="Proteomes" id="UP000198348">
    <property type="component" value="Unassembled WGS sequence"/>
</dbReference>
<feature type="compositionally biased region" description="Pro residues" evidence="1">
    <location>
        <begin position="443"/>
        <end position="453"/>
    </location>
</feature>
<evidence type="ECO:0000313" key="4">
    <source>
        <dbReference type="Proteomes" id="UP000198348"/>
    </source>
</evidence>
<feature type="region of interest" description="Disordered" evidence="1">
    <location>
        <begin position="339"/>
        <end position="453"/>
    </location>
</feature>
<feature type="compositionally biased region" description="Pro residues" evidence="1">
    <location>
        <begin position="37"/>
        <end position="51"/>
    </location>
</feature>
<feature type="transmembrane region" description="Helical" evidence="2">
    <location>
        <begin position="265"/>
        <end position="287"/>
    </location>
</feature>
<evidence type="ECO:0000256" key="1">
    <source>
        <dbReference type="SAM" id="MobiDB-lite"/>
    </source>
</evidence>
<evidence type="ECO:0000313" key="3">
    <source>
        <dbReference type="EMBL" id="SNR32400.1"/>
    </source>
</evidence>
<proteinExistence type="predicted"/>
<dbReference type="AlphaFoldDB" id="A0A238VDA9"/>
<feature type="transmembrane region" description="Helical" evidence="2">
    <location>
        <begin position="180"/>
        <end position="202"/>
    </location>
</feature>
<feature type="compositionally biased region" description="Low complexity" evidence="1">
    <location>
        <begin position="430"/>
        <end position="439"/>
    </location>
</feature>
<accession>A0A238VDA9</accession>
<keyword evidence="2" id="KW-1133">Transmembrane helix</keyword>